<sequence>MPIYPSLEDMQADRLVKAQMQAYESIKSSFQQNTQQSSYPSLPFFPFDNGHNNPPPPAPTNSLDAKLYPSLQEFMGLELTPALIAANMPEYLDSPESPDYSRSIIPAQQVAMASSYRSNVYVNSHSNVVAPLSSATPGLSRAQVNHGVREVLLCKDFAGKIGLRVQPISKGIFVSFVQTGSPAAMGGLRFGDQVLQINGENVAGYSMEKVHEILKKTETNSIHLAVRDRPFERTITLHKDSVGHIGFQFKDGTVSSLVKDSSAARNGLLTDHRMLEINGQNVVGLKDKEITKMIEAAGNVVTLTIMPKFLYEHMMRHMSTSLVKKLMDHSVPDL</sequence>
<dbReference type="EMBL" id="JAVRJZ010000005">
    <property type="protein sequence ID" value="KAK2722196.1"/>
    <property type="molecule type" value="Genomic_DNA"/>
</dbReference>
<dbReference type="Pfam" id="PF00595">
    <property type="entry name" value="PDZ"/>
    <property type="match status" value="2"/>
</dbReference>
<dbReference type="EMBL" id="JAVRJZ010000005">
    <property type="protein sequence ID" value="KAK2722195.1"/>
    <property type="molecule type" value="Genomic_DNA"/>
</dbReference>
<dbReference type="GO" id="GO:0005886">
    <property type="term" value="C:plasma membrane"/>
    <property type="evidence" value="ECO:0007669"/>
    <property type="project" value="TreeGrafter"/>
</dbReference>
<evidence type="ECO:0000313" key="5">
    <source>
        <dbReference type="Proteomes" id="UP001187531"/>
    </source>
</evidence>
<accession>A0AA88I951</accession>
<gene>
    <name evidence="4" type="ORF">QYM36_002674</name>
</gene>
<dbReference type="Proteomes" id="UP001187531">
    <property type="component" value="Unassembled WGS sequence"/>
</dbReference>
<reference evidence="4" key="1">
    <citation type="submission" date="2023-07" db="EMBL/GenBank/DDBJ databases">
        <title>Chromosome-level genome assembly of Artemia franciscana.</title>
        <authorList>
            <person name="Jo E."/>
        </authorList>
    </citation>
    <scope>NUCLEOTIDE SEQUENCE</scope>
    <source>
        <tissue evidence="4">Whole body</tissue>
    </source>
</reference>
<dbReference type="SUPFAM" id="SSF50156">
    <property type="entry name" value="PDZ domain-like"/>
    <property type="match status" value="2"/>
</dbReference>
<feature type="domain" description="PDZ" evidence="3">
    <location>
        <begin position="234"/>
        <end position="309"/>
    </location>
</feature>
<dbReference type="SMART" id="SM00228">
    <property type="entry name" value="PDZ"/>
    <property type="match status" value="2"/>
</dbReference>
<evidence type="ECO:0000313" key="4">
    <source>
        <dbReference type="EMBL" id="KAK2722196.1"/>
    </source>
</evidence>
<dbReference type="AlphaFoldDB" id="A0AA88I951"/>
<dbReference type="FunFam" id="2.30.42.10:FF:000043">
    <property type="entry name" value="Syntenin-1 isoform X1"/>
    <property type="match status" value="1"/>
</dbReference>
<dbReference type="InterPro" id="IPR036034">
    <property type="entry name" value="PDZ_sf"/>
</dbReference>
<evidence type="ECO:0000256" key="1">
    <source>
        <dbReference type="ARBA" id="ARBA00022737"/>
    </source>
</evidence>
<dbReference type="CDD" id="cd06794">
    <property type="entry name" value="PDZ2_syntenin-like"/>
    <property type="match status" value="1"/>
</dbReference>
<evidence type="ECO:0000259" key="3">
    <source>
        <dbReference type="PROSITE" id="PS50106"/>
    </source>
</evidence>
<feature type="compositionally biased region" description="Polar residues" evidence="2">
    <location>
        <begin position="27"/>
        <end position="40"/>
    </location>
</feature>
<organism evidence="4 5">
    <name type="scientific">Artemia franciscana</name>
    <name type="common">Brine shrimp</name>
    <name type="synonym">Artemia sanfranciscana</name>
    <dbReference type="NCBI Taxonomy" id="6661"/>
    <lineage>
        <taxon>Eukaryota</taxon>
        <taxon>Metazoa</taxon>
        <taxon>Ecdysozoa</taxon>
        <taxon>Arthropoda</taxon>
        <taxon>Crustacea</taxon>
        <taxon>Branchiopoda</taxon>
        <taxon>Anostraca</taxon>
        <taxon>Artemiidae</taxon>
        <taxon>Artemia</taxon>
    </lineage>
</organism>
<keyword evidence="5" id="KW-1185">Reference proteome</keyword>
<dbReference type="Gene3D" id="2.30.42.10">
    <property type="match status" value="2"/>
</dbReference>
<feature type="domain" description="PDZ" evidence="3">
    <location>
        <begin position="150"/>
        <end position="229"/>
    </location>
</feature>
<keyword evidence="1" id="KW-0677">Repeat</keyword>
<proteinExistence type="predicted"/>
<dbReference type="InterPro" id="IPR051230">
    <property type="entry name" value="APP-Binding"/>
</dbReference>
<dbReference type="PROSITE" id="PS50106">
    <property type="entry name" value="PDZ"/>
    <property type="match status" value="2"/>
</dbReference>
<dbReference type="PANTHER" id="PTHR12345:SF3">
    <property type="entry name" value="PDZ DOMAIN-CONTAINING PROTEIN"/>
    <property type="match status" value="1"/>
</dbReference>
<comment type="caution">
    <text evidence="4">The sequence shown here is derived from an EMBL/GenBank/DDBJ whole genome shotgun (WGS) entry which is preliminary data.</text>
</comment>
<evidence type="ECO:0000256" key="2">
    <source>
        <dbReference type="SAM" id="MobiDB-lite"/>
    </source>
</evidence>
<feature type="region of interest" description="Disordered" evidence="2">
    <location>
        <begin position="27"/>
        <end position="63"/>
    </location>
</feature>
<protein>
    <recommendedName>
        <fullName evidence="3">PDZ domain-containing protein</fullName>
    </recommendedName>
</protein>
<dbReference type="PANTHER" id="PTHR12345">
    <property type="entry name" value="SYNTENIN RELATED"/>
    <property type="match status" value="1"/>
</dbReference>
<name>A0AA88I951_ARTSF</name>
<dbReference type="CDD" id="cd06721">
    <property type="entry name" value="PDZ1_syntenin-like"/>
    <property type="match status" value="1"/>
</dbReference>
<dbReference type="InterPro" id="IPR001478">
    <property type="entry name" value="PDZ"/>
</dbReference>
<dbReference type="GO" id="GO:0005737">
    <property type="term" value="C:cytoplasm"/>
    <property type="evidence" value="ECO:0007669"/>
    <property type="project" value="TreeGrafter"/>
</dbReference>